<keyword evidence="4" id="KW-0067">ATP-binding</keyword>
<sequence length="575" mass="57417">MKKLINAPHSVVPDMLAGLVAQSPDLALIAADNVVLRHPLPEPERRSVALVSGGGSGHEPAHAGYVGAGMLTAAVAGDVFTSPSTDAVLSALRACAGPAGALLIVKNYTGDRLNFGLAAELARNEGIPTEIVVVADDVALRDTVEPARRRGIAGTVLVHKIAGAAAEKGASLSEVARLASLAASRIGSMGVALGACTLPAVGHPGFALGENEIELGLGIHGEAGVSRASLRTAAELAELMIGTIADDLALAPASRVALLVNGLGATPPMELAIMAGEALGALRRRGIGVERVWTGTFLSALDMPGCSLSVLALDPELLPLLDAPTEAPAWPRGGATAPYGGINLETPRHSGEALAEPTPAVGTASGEAVRQAAIAAAHALIEAEALLADLDAKAGDGDLGSSLARGSQAVLALPASSWTTPSAALSAMGQALRRAIGGSSGPFYATALLRAARALEGASDPSPRDVATAFSEAVGAIATLGGARVGDRTMLDALQPAADAFSATVESGSSLTVAWENAARAAEDGAAATASMRPRLGRASYLGERALGIEDGGARAVAIWLAAVAETTSADVTLG</sequence>
<organism evidence="7 8">
    <name type="scientific">Mesorhizobium liriopis</name>
    <dbReference type="NCBI Taxonomy" id="2953882"/>
    <lineage>
        <taxon>Bacteria</taxon>
        <taxon>Pseudomonadati</taxon>
        <taxon>Pseudomonadota</taxon>
        <taxon>Alphaproteobacteria</taxon>
        <taxon>Hyphomicrobiales</taxon>
        <taxon>Phyllobacteriaceae</taxon>
        <taxon>Mesorhizobium</taxon>
    </lineage>
</organism>
<dbReference type="PROSITE" id="PS51480">
    <property type="entry name" value="DHAL"/>
    <property type="match status" value="1"/>
</dbReference>
<evidence type="ECO:0000256" key="4">
    <source>
        <dbReference type="ARBA" id="ARBA00022840"/>
    </source>
</evidence>
<dbReference type="InterPro" id="IPR050861">
    <property type="entry name" value="Dihydroxyacetone_Kinase"/>
</dbReference>
<dbReference type="GO" id="GO:0016301">
    <property type="term" value="F:kinase activity"/>
    <property type="evidence" value="ECO:0007669"/>
    <property type="project" value="UniProtKB-KW"/>
</dbReference>
<keyword evidence="2" id="KW-0547">Nucleotide-binding</keyword>
<name>A0ABT1C321_9HYPH</name>
<dbReference type="InterPro" id="IPR036117">
    <property type="entry name" value="DhaL_dom_sf"/>
</dbReference>
<evidence type="ECO:0000256" key="1">
    <source>
        <dbReference type="ARBA" id="ARBA00022679"/>
    </source>
</evidence>
<feature type="domain" description="DhaL" evidence="5">
    <location>
        <begin position="367"/>
        <end position="566"/>
    </location>
</feature>
<evidence type="ECO:0000256" key="3">
    <source>
        <dbReference type="ARBA" id="ARBA00022777"/>
    </source>
</evidence>
<evidence type="ECO:0000256" key="2">
    <source>
        <dbReference type="ARBA" id="ARBA00022741"/>
    </source>
</evidence>
<dbReference type="NCBIfam" id="NF011049">
    <property type="entry name" value="PRK14479.1"/>
    <property type="match status" value="1"/>
</dbReference>
<accession>A0ABT1C321</accession>
<keyword evidence="3 7" id="KW-0418">Kinase</keyword>
<dbReference type="PROSITE" id="PS51481">
    <property type="entry name" value="DHAK"/>
    <property type="match status" value="1"/>
</dbReference>
<dbReference type="Gene3D" id="3.30.1180.20">
    <property type="entry name" value="Dihydroxyacetone kinase, domain 2"/>
    <property type="match status" value="1"/>
</dbReference>
<evidence type="ECO:0000259" key="5">
    <source>
        <dbReference type="PROSITE" id="PS51480"/>
    </source>
</evidence>
<dbReference type="Pfam" id="PF02734">
    <property type="entry name" value="Dak2"/>
    <property type="match status" value="1"/>
</dbReference>
<dbReference type="PANTHER" id="PTHR28629">
    <property type="entry name" value="TRIOKINASE/FMN CYCLASE"/>
    <property type="match status" value="1"/>
</dbReference>
<dbReference type="Gene3D" id="3.40.50.10440">
    <property type="entry name" value="Dihydroxyacetone kinase, domain 1"/>
    <property type="match status" value="1"/>
</dbReference>
<dbReference type="Pfam" id="PF02733">
    <property type="entry name" value="Dak1"/>
    <property type="match status" value="1"/>
</dbReference>
<evidence type="ECO:0000313" key="7">
    <source>
        <dbReference type="EMBL" id="MCO6049214.1"/>
    </source>
</evidence>
<dbReference type="SUPFAM" id="SSF101473">
    <property type="entry name" value="DhaL-like"/>
    <property type="match status" value="1"/>
</dbReference>
<dbReference type="SUPFAM" id="SSF82549">
    <property type="entry name" value="DAK1/DegV-like"/>
    <property type="match status" value="1"/>
</dbReference>
<dbReference type="InterPro" id="IPR004007">
    <property type="entry name" value="DhaL_dom"/>
</dbReference>
<evidence type="ECO:0000313" key="8">
    <source>
        <dbReference type="Proteomes" id="UP001205906"/>
    </source>
</evidence>
<dbReference type="EMBL" id="JAMXQS010000002">
    <property type="protein sequence ID" value="MCO6049214.1"/>
    <property type="molecule type" value="Genomic_DNA"/>
</dbReference>
<keyword evidence="8" id="KW-1185">Reference proteome</keyword>
<dbReference type="Proteomes" id="UP001205906">
    <property type="component" value="Unassembled WGS sequence"/>
</dbReference>
<comment type="caution">
    <text evidence="7">The sequence shown here is derived from an EMBL/GenBank/DDBJ whole genome shotgun (WGS) entry which is preliminary data.</text>
</comment>
<evidence type="ECO:0000259" key="6">
    <source>
        <dbReference type="PROSITE" id="PS51481"/>
    </source>
</evidence>
<dbReference type="Gene3D" id="1.25.40.340">
    <property type="match status" value="1"/>
</dbReference>
<dbReference type="RefSeq" id="WP_252816747.1">
    <property type="nucleotide sequence ID" value="NZ_JAMXQS010000002.1"/>
</dbReference>
<proteinExistence type="predicted"/>
<dbReference type="PANTHER" id="PTHR28629:SF4">
    <property type="entry name" value="TRIOKINASE_FMN CYCLASE"/>
    <property type="match status" value="1"/>
</dbReference>
<protein>
    <submittedName>
        <fullName evidence="7">Dihydroxyacetone kinase family protein</fullName>
    </submittedName>
</protein>
<reference evidence="7 8" key="1">
    <citation type="submission" date="2022-06" db="EMBL/GenBank/DDBJ databases">
        <title>Mesorhizobium sp. strain RP14 Genome sequencing and assembly.</title>
        <authorList>
            <person name="Kim I."/>
        </authorList>
    </citation>
    <scope>NUCLEOTIDE SEQUENCE [LARGE SCALE GENOMIC DNA]</scope>
    <source>
        <strain evidence="8">RP14(2022)</strain>
    </source>
</reference>
<dbReference type="SMART" id="SM01120">
    <property type="entry name" value="Dak2"/>
    <property type="match status" value="1"/>
</dbReference>
<keyword evidence="1" id="KW-0808">Transferase</keyword>
<dbReference type="InterPro" id="IPR004006">
    <property type="entry name" value="DhaK_dom"/>
</dbReference>
<feature type="domain" description="DhaK" evidence="6">
    <location>
        <begin position="7"/>
        <end position="330"/>
    </location>
</feature>
<gene>
    <name evidence="7" type="ORF">NGM99_05345</name>
</gene>